<keyword evidence="1" id="KW-0479">Metal-binding</keyword>
<dbReference type="STRING" id="1123024.GCA_000423625_00324"/>
<evidence type="ECO:0000313" key="4">
    <source>
        <dbReference type="EMBL" id="GEL17296.1"/>
    </source>
</evidence>
<reference evidence="4 5" key="1">
    <citation type="submission" date="2019-07" db="EMBL/GenBank/DDBJ databases">
        <title>Whole genome shotgun sequence of Pseudonocardia asaccharolytica NBRC 16224.</title>
        <authorList>
            <person name="Hosoyama A."/>
            <person name="Uohara A."/>
            <person name="Ohji S."/>
            <person name="Ichikawa N."/>
        </authorList>
    </citation>
    <scope>NUCLEOTIDE SEQUENCE [LARGE SCALE GENOMIC DNA]</scope>
    <source>
        <strain evidence="4 5">NBRC 16224</strain>
    </source>
</reference>
<comment type="caution">
    <text evidence="4">The sequence shown here is derived from an EMBL/GenBank/DDBJ whole genome shotgun (WGS) entry which is preliminary data.</text>
</comment>
<accession>A0A511CXK8</accession>
<dbReference type="Pfam" id="PF08797">
    <property type="entry name" value="HIRAN"/>
    <property type="match status" value="1"/>
</dbReference>
<dbReference type="GO" id="GO:0003676">
    <property type="term" value="F:nucleic acid binding"/>
    <property type="evidence" value="ECO:0007669"/>
    <property type="project" value="InterPro"/>
</dbReference>
<sequence>MEPDLHVRAPVPVVLSANHERPPTDFGEFLDQLHLARDASPWEQLARSGGRSTGDTVQVFPIPRVESDGSTTCLFLVHGIRHVTGGRLPQLSPGERLVLQEEPENPINSDAVRVCTRTGQPLGYVPDLLLEHLRVLQRSGPVAVTVEHVNGPEAPAHLRLLARLDGRAPVGYEPMSGPGWETF</sequence>
<dbReference type="AlphaFoldDB" id="A0A511CXK8"/>
<feature type="domain" description="HIRAN" evidence="3">
    <location>
        <begin position="75"/>
        <end position="127"/>
    </location>
</feature>
<evidence type="ECO:0000256" key="1">
    <source>
        <dbReference type="ARBA" id="ARBA00022723"/>
    </source>
</evidence>
<dbReference type="Gene3D" id="3.30.70.2330">
    <property type="match status" value="1"/>
</dbReference>
<dbReference type="InterPro" id="IPR014905">
    <property type="entry name" value="HIRAN"/>
</dbReference>
<keyword evidence="5" id="KW-1185">Reference proteome</keyword>
<keyword evidence="2" id="KW-0378">Hydrolase</keyword>
<protein>
    <recommendedName>
        <fullName evidence="3">HIRAN domain-containing protein</fullName>
    </recommendedName>
</protein>
<evidence type="ECO:0000313" key="5">
    <source>
        <dbReference type="Proteomes" id="UP000321328"/>
    </source>
</evidence>
<organism evidence="4 5">
    <name type="scientific">Pseudonocardia asaccharolytica DSM 44247 = NBRC 16224</name>
    <dbReference type="NCBI Taxonomy" id="1123024"/>
    <lineage>
        <taxon>Bacteria</taxon>
        <taxon>Bacillati</taxon>
        <taxon>Actinomycetota</taxon>
        <taxon>Actinomycetes</taxon>
        <taxon>Pseudonocardiales</taxon>
        <taxon>Pseudonocardiaceae</taxon>
        <taxon>Pseudonocardia</taxon>
    </lineage>
</organism>
<evidence type="ECO:0000256" key="2">
    <source>
        <dbReference type="ARBA" id="ARBA00022801"/>
    </source>
</evidence>
<gene>
    <name evidence="4" type="ORF">PA7_11330</name>
</gene>
<dbReference type="GO" id="GO:0008270">
    <property type="term" value="F:zinc ion binding"/>
    <property type="evidence" value="ECO:0007669"/>
    <property type="project" value="InterPro"/>
</dbReference>
<proteinExistence type="predicted"/>
<dbReference type="EMBL" id="BJVI01000007">
    <property type="protein sequence ID" value="GEL17296.1"/>
    <property type="molecule type" value="Genomic_DNA"/>
</dbReference>
<dbReference type="GO" id="GO:0016818">
    <property type="term" value="F:hydrolase activity, acting on acid anhydrides, in phosphorus-containing anhydrides"/>
    <property type="evidence" value="ECO:0007669"/>
    <property type="project" value="InterPro"/>
</dbReference>
<name>A0A511CXK8_9PSEU</name>
<dbReference type="Proteomes" id="UP000321328">
    <property type="component" value="Unassembled WGS sequence"/>
</dbReference>
<evidence type="ECO:0000259" key="3">
    <source>
        <dbReference type="Pfam" id="PF08797"/>
    </source>
</evidence>